<name>A0ABS1JT70_9BURK</name>
<proteinExistence type="predicted"/>
<protein>
    <submittedName>
        <fullName evidence="4">Cupredoxin domain-containing protein</fullName>
    </submittedName>
</protein>
<dbReference type="EMBL" id="JAEQND010000011">
    <property type="protein sequence ID" value="MBL0427371.1"/>
    <property type="molecule type" value="Genomic_DNA"/>
</dbReference>
<feature type="domain" description="EfeO-type cupredoxin-like" evidence="3">
    <location>
        <begin position="8"/>
        <end position="108"/>
    </location>
</feature>
<feature type="signal peptide" evidence="2">
    <location>
        <begin position="1"/>
        <end position="21"/>
    </location>
</feature>
<evidence type="ECO:0000256" key="1">
    <source>
        <dbReference type="ARBA" id="ARBA00004418"/>
    </source>
</evidence>
<dbReference type="Proteomes" id="UP000622707">
    <property type="component" value="Unassembled WGS sequence"/>
</dbReference>
<keyword evidence="2" id="KW-0732">Signal</keyword>
<evidence type="ECO:0000313" key="4">
    <source>
        <dbReference type="EMBL" id="MBL0427371.1"/>
    </source>
</evidence>
<dbReference type="SUPFAM" id="SSF49503">
    <property type="entry name" value="Cupredoxins"/>
    <property type="match status" value="1"/>
</dbReference>
<feature type="chain" id="PRO_5046149598" evidence="2">
    <location>
        <begin position="22"/>
        <end position="109"/>
    </location>
</feature>
<evidence type="ECO:0000259" key="3">
    <source>
        <dbReference type="Pfam" id="PF13473"/>
    </source>
</evidence>
<dbReference type="Pfam" id="PF13473">
    <property type="entry name" value="Cupredoxin_1"/>
    <property type="match status" value="1"/>
</dbReference>
<gene>
    <name evidence="4" type="ORF">JI746_19825</name>
</gene>
<dbReference type="InterPro" id="IPR008972">
    <property type="entry name" value="Cupredoxin"/>
</dbReference>
<evidence type="ECO:0000313" key="5">
    <source>
        <dbReference type="Proteomes" id="UP000622707"/>
    </source>
</evidence>
<comment type="subcellular location">
    <subcellularLocation>
        <location evidence="1">Periplasm</location>
    </subcellularLocation>
</comment>
<dbReference type="Gene3D" id="2.60.40.420">
    <property type="entry name" value="Cupredoxins - blue copper proteins"/>
    <property type="match status" value="1"/>
</dbReference>
<organism evidence="4 5">
    <name type="scientific">Ramlibacter alkalitolerans</name>
    <dbReference type="NCBI Taxonomy" id="2039631"/>
    <lineage>
        <taxon>Bacteria</taxon>
        <taxon>Pseudomonadati</taxon>
        <taxon>Pseudomonadota</taxon>
        <taxon>Betaproteobacteria</taxon>
        <taxon>Burkholderiales</taxon>
        <taxon>Comamonadaceae</taxon>
        <taxon>Ramlibacter</taxon>
    </lineage>
</organism>
<accession>A0ABS1JT70</accession>
<reference evidence="4 5" key="1">
    <citation type="journal article" date="2017" name="Int. J. Syst. Evol. Microbiol.">
        <title>Ramlibacter alkalitolerans sp. nov., alkali-tolerant bacterium isolated from soil of ginseng.</title>
        <authorList>
            <person name="Lee D.H."/>
            <person name="Cha C.J."/>
        </authorList>
    </citation>
    <scope>NUCLEOTIDE SEQUENCE [LARGE SCALE GENOMIC DNA]</scope>
    <source>
        <strain evidence="4 5">KACC 19305</strain>
    </source>
</reference>
<dbReference type="RefSeq" id="WP_201692000.1">
    <property type="nucleotide sequence ID" value="NZ_JAEQND010000011.1"/>
</dbReference>
<keyword evidence="5" id="KW-1185">Reference proteome</keyword>
<comment type="caution">
    <text evidence="4">The sequence shown here is derived from an EMBL/GenBank/DDBJ whole genome shotgun (WGS) entry which is preliminary data.</text>
</comment>
<sequence>MRTSRLLACLALFSACALAAAAEPEFALAIKNHRFEPTELKVPAGQRVKLVVHNQDSTPEEFESHSLNREKVIPGGAKATIFIGPLKPGRYTFFGEFNEKTAQGAVVAE</sequence>
<evidence type="ECO:0000256" key="2">
    <source>
        <dbReference type="SAM" id="SignalP"/>
    </source>
</evidence>
<dbReference type="InterPro" id="IPR028096">
    <property type="entry name" value="EfeO_Cupredoxin"/>
</dbReference>
<dbReference type="PROSITE" id="PS51257">
    <property type="entry name" value="PROKAR_LIPOPROTEIN"/>
    <property type="match status" value="1"/>
</dbReference>